<reference evidence="8 9" key="1">
    <citation type="submission" date="2024-11" db="EMBL/GenBank/DDBJ databases">
        <authorList>
            <person name="Heng Y.C."/>
            <person name="Lim A.C.H."/>
            <person name="Lee J.K.Y."/>
            <person name="Kittelmann S."/>
        </authorList>
    </citation>
    <scope>NUCLEOTIDE SEQUENCE [LARGE SCALE GENOMIC DNA]</scope>
    <source>
        <strain evidence="8 9">WILCCON 0112</strain>
    </source>
</reference>
<dbReference type="Proteomes" id="UP001623600">
    <property type="component" value="Unassembled WGS sequence"/>
</dbReference>
<feature type="transmembrane region" description="Helical" evidence="6">
    <location>
        <begin position="64"/>
        <end position="83"/>
    </location>
</feature>
<proteinExistence type="predicted"/>
<evidence type="ECO:0000313" key="9">
    <source>
        <dbReference type="Proteomes" id="UP001623600"/>
    </source>
</evidence>
<sequence length="98" mass="11440">MIEKEKTEKIYNFNKDKMILRDFLAADRTHLANERTLLAYMRTGLGTFALAISLIKLFDTNFTYVLGIIFIALSVISIILGIYRYKKINKKIENVLYK</sequence>
<evidence type="ECO:0000259" key="7">
    <source>
        <dbReference type="Pfam" id="PF02656"/>
    </source>
</evidence>
<keyword evidence="9" id="KW-1185">Reference proteome</keyword>
<dbReference type="InterPro" id="IPR052053">
    <property type="entry name" value="IM_YidH-like"/>
</dbReference>
<evidence type="ECO:0000256" key="6">
    <source>
        <dbReference type="SAM" id="Phobius"/>
    </source>
</evidence>
<keyword evidence="2" id="KW-1003">Cell membrane</keyword>
<keyword evidence="5 6" id="KW-0472">Membrane</keyword>
<dbReference type="PANTHER" id="PTHR34187:SF2">
    <property type="entry name" value="DUF202 DOMAIN-CONTAINING PROTEIN"/>
    <property type="match status" value="1"/>
</dbReference>
<keyword evidence="4 6" id="KW-1133">Transmembrane helix</keyword>
<dbReference type="PANTHER" id="PTHR34187">
    <property type="entry name" value="FGR18P"/>
    <property type="match status" value="1"/>
</dbReference>
<evidence type="ECO:0000256" key="1">
    <source>
        <dbReference type="ARBA" id="ARBA00004651"/>
    </source>
</evidence>
<comment type="caution">
    <text evidence="8">The sequence shown here is derived from an EMBL/GenBank/DDBJ whole genome shotgun (WGS) entry which is preliminary data.</text>
</comment>
<dbReference type="EMBL" id="JBJIAB010000002">
    <property type="protein sequence ID" value="MFL0164047.1"/>
    <property type="molecule type" value="Genomic_DNA"/>
</dbReference>
<evidence type="ECO:0000256" key="4">
    <source>
        <dbReference type="ARBA" id="ARBA00022989"/>
    </source>
</evidence>
<dbReference type="RefSeq" id="WP_406760470.1">
    <property type="nucleotide sequence ID" value="NZ_JBJIAB010000002.1"/>
</dbReference>
<accession>A0ABW8RZR7</accession>
<comment type="subcellular location">
    <subcellularLocation>
        <location evidence="1">Cell membrane</location>
        <topology evidence="1">Multi-pass membrane protein</topology>
    </subcellularLocation>
</comment>
<protein>
    <submittedName>
        <fullName evidence="8">YidH family protein</fullName>
    </submittedName>
</protein>
<dbReference type="InterPro" id="IPR003807">
    <property type="entry name" value="DUF202"/>
</dbReference>
<feature type="transmembrane region" description="Helical" evidence="6">
    <location>
        <begin position="37"/>
        <end position="58"/>
    </location>
</feature>
<evidence type="ECO:0000256" key="2">
    <source>
        <dbReference type="ARBA" id="ARBA00022475"/>
    </source>
</evidence>
<evidence type="ECO:0000313" key="8">
    <source>
        <dbReference type="EMBL" id="MFL0164047.1"/>
    </source>
</evidence>
<organism evidence="8 9">
    <name type="scientific">Candidatus Clostridium helianthi</name>
    <dbReference type="NCBI Taxonomy" id="3381660"/>
    <lineage>
        <taxon>Bacteria</taxon>
        <taxon>Bacillati</taxon>
        <taxon>Bacillota</taxon>
        <taxon>Clostridia</taxon>
        <taxon>Eubacteriales</taxon>
        <taxon>Clostridiaceae</taxon>
        <taxon>Clostridium</taxon>
    </lineage>
</organism>
<name>A0ABW8RZR7_9CLOT</name>
<keyword evidence="3 6" id="KW-0812">Transmembrane</keyword>
<evidence type="ECO:0000256" key="3">
    <source>
        <dbReference type="ARBA" id="ARBA00022692"/>
    </source>
</evidence>
<evidence type="ECO:0000256" key="5">
    <source>
        <dbReference type="ARBA" id="ARBA00023136"/>
    </source>
</evidence>
<feature type="domain" description="DUF202" evidence="7">
    <location>
        <begin position="28"/>
        <end position="88"/>
    </location>
</feature>
<dbReference type="Pfam" id="PF02656">
    <property type="entry name" value="DUF202"/>
    <property type="match status" value="1"/>
</dbReference>
<gene>
    <name evidence="8" type="ORF">ACJDTP_03060</name>
</gene>